<evidence type="ECO:0000313" key="1">
    <source>
        <dbReference type="EMBL" id="CUN50032.1"/>
    </source>
</evidence>
<dbReference type="InterPro" id="IPR009711">
    <property type="entry name" value="UPF0473"/>
</dbReference>
<dbReference type="Proteomes" id="UP000095546">
    <property type="component" value="Unassembled WGS sequence"/>
</dbReference>
<keyword evidence="2" id="KW-1185">Reference proteome</keyword>
<accession>A0A173XDZ0</accession>
<organism evidence="1 2">
    <name type="scientific">Mitsuokella jalaludinii</name>
    <dbReference type="NCBI Taxonomy" id="187979"/>
    <lineage>
        <taxon>Bacteria</taxon>
        <taxon>Bacillati</taxon>
        <taxon>Bacillota</taxon>
        <taxon>Negativicutes</taxon>
        <taxon>Selenomonadales</taxon>
        <taxon>Selenomonadaceae</taxon>
        <taxon>Mitsuokella</taxon>
    </lineage>
</organism>
<proteinExistence type="predicted"/>
<dbReference type="RefSeq" id="WP_172674664.1">
    <property type="nucleotide sequence ID" value="NZ_CABIWZ010000002.1"/>
</dbReference>
<protein>
    <submittedName>
        <fullName evidence="1">Protein of uncharacterized function (DUF1292)</fullName>
    </submittedName>
</protein>
<name>A0A173XDZ0_9FIRM</name>
<sequence>MAEDMMNEDDIVVVMTDEAGNEYYYREEMIIPVEDEKYALLVGIHDEDEEHAHTCGCGCEDDDEDVIIAKIVTNEDGEDEYVEPTDEEFEAVQQAYDALVDEAEKD</sequence>
<evidence type="ECO:0000313" key="2">
    <source>
        <dbReference type="Proteomes" id="UP000095546"/>
    </source>
</evidence>
<dbReference type="AlphaFoldDB" id="A0A173XDZ0"/>
<dbReference type="Pfam" id="PF06949">
    <property type="entry name" value="DUF1292"/>
    <property type="match status" value="1"/>
</dbReference>
<dbReference type="eggNOG" id="ENOG5032U8H">
    <property type="taxonomic scope" value="Bacteria"/>
</dbReference>
<dbReference type="STRING" id="187979.ERS852385_00598"/>
<reference evidence="1 2" key="1">
    <citation type="submission" date="2015-09" db="EMBL/GenBank/DDBJ databases">
        <authorList>
            <consortium name="Pathogen Informatics"/>
        </authorList>
    </citation>
    <scope>NUCLEOTIDE SEQUENCE [LARGE SCALE GENOMIC DNA]</scope>
    <source>
        <strain evidence="1 2">2789STDY5608828</strain>
    </source>
</reference>
<gene>
    <name evidence="1" type="ORF">ERS852385_00598</name>
</gene>
<dbReference type="EMBL" id="CYYU01000002">
    <property type="protein sequence ID" value="CUN50032.1"/>
    <property type="molecule type" value="Genomic_DNA"/>
</dbReference>